<keyword evidence="1" id="KW-1133">Transmembrane helix</keyword>
<evidence type="ECO:0000313" key="3">
    <source>
        <dbReference type="Proteomes" id="UP000215914"/>
    </source>
</evidence>
<keyword evidence="1" id="KW-0812">Transmembrane</keyword>
<accession>A0A9K3MZD9</accession>
<feature type="transmembrane region" description="Helical" evidence="1">
    <location>
        <begin position="14"/>
        <end position="34"/>
    </location>
</feature>
<comment type="caution">
    <text evidence="2">The sequence shown here is derived from an EMBL/GenBank/DDBJ whole genome shotgun (WGS) entry which is preliminary data.</text>
</comment>
<reference evidence="2" key="2">
    <citation type="submission" date="2020-06" db="EMBL/GenBank/DDBJ databases">
        <title>Helianthus annuus Genome sequencing and assembly Release 2.</title>
        <authorList>
            <person name="Gouzy J."/>
            <person name="Langlade N."/>
            <person name="Munos S."/>
        </authorList>
    </citation>
    <scope>NUCLEOTIDE SEQUENCE</scope>
    <source>
        <tissue evidence="2">Leaves</tissue>
    </source>
</reference>
<organism evidence="2 3">
    <name type="scientific">Helianthus annuus</name>
    <name type="common">Common sunflower</name>
    <dbReference type="NCBI Taxonomy" id="4232"/>
    <lineage>
        <taxon>Eukaryota</taxon>
        <taxon>Viridiplantae</taxon>
        <taxon>Streptophyta</taxon>
        <taxon>Embryophyta</taxon>
        <taxon>Tracheophyta</taxon>
        <taxon>Spermatophyta</taxon>
        <taxon>Magnoliopsida</taxon>
        <taxon>eudicotyledons</taxon>
        <taxon>Gunneridae</taxon>
        <taxon>Pentapetalae</taxon>
        <taxon>asterids</taxon>
        <taxon>campanulids</taxon>
        <taxon>Asterales</taxon>
        <taxon>Asteraceae</taxon>
        <taxon>Asteroideae</taxon>
        <taxon>Heliantheae alliance</taxon>
        <taxon>Heliantheae</taxon>
        <taxon>Helianthus</taxon>
    </lineage>
</organism>
<dbReference type="AlphaFoldDB" id="A0A9K3MZD9"/>
<dbReference type="Proteomes" id="UP000215914">
    <property type="component" value="Unassembled WGS sequence"/>
</dbReference>
<name>A0A9K3MZD9_HELAN</name>
<dbReference type="Gramene" id="mRNA:HanXRQr2_Chr11g0476441">
    <property type="protein sequence ID" value="mRNA:HanXRQr2_Chr11g0476441"/>
    <property type="gene ID" value="HanXRQr2_Chr11g0476441"/>
</dbReference>
<keyword evidence="1" id="KW-0472">Membrane</keyword>
<gene>
    <name evidence="2" type="ORF">HanXRQr2_Chr11g0476441</name>
</gene>
<dbReference type="EMBL" id="MNCJ02000326">
    <property type="protein sequence ID" value="KAF5780833.1"/>
    <property type="molecule type" value="Genomic_DNA"/>
</dbReference>
<evidence type="ECO:0000313" key="2">
    <source>
        <dbReference type="EMBL" id="KAF5780833.1"/>
    </source>
</evidence>
<proteinExistence type="predicted"/>
<evidence type="ECO:0000256" key="1">
    <source>
        <dbReference type="SAM" id="Phobius"/>
    </source>
</evidence>
<sequence>MFSNPSRTICVIEVPHALAILCAFALTIALFGLISPRVLDHKMVYPLKLVVLKVTSFARCHFFHLALFTPPD</sequence>
<keyword evidence="3" id="KW-1185">Reference proteome</keyword>
<reference evidence="2" key="1">
    <citation type="journal article" date="2017" name="Nature">
        <title>The sunflower genome provides insights into oil metabolism, flowering and Asterid evolution.</title>
        <authorList>
            <person name="Badouin H."/>
            <person name="Gouzy J."/>
            <person name="Grassa C.J."/>
            <person name="Murat F."/>
            <person name="Staton S.E."/>
            <person name="Cottret L."/>
            <person name="Lelandais-Briere C."/>
            <person name="Owens G.L."/>
            <person name="Carrere S."/>
            <person name="Mayjonade B."/>
            <person name="Legrand L."/>
            <person name="Gill N."/>
            <person name="Kane N.C."/>
            <person name="Bowers J.E."/>
            <person name="Hubner S."/>
            <person name="Bellec A."/>
            <person name="Berard A."/>
            <person name="Berges H."/>
            <person name="Blanchet N."/>
            <person name="Boniface M.C."/>
            <person name="Brunel D."/>
            <person name="Catrice O."/>
            <person name="Chaidir N."/>
            <person name="Claudel C."/>
            <person name="Donnadieu C."/>
            <person name="Faraut T."/>
            <person name="Fievet G."/>
            <person name="Helmstetter N."/>
            <person name="King M."/>
            <person name="Knapp S.J."/>
            <person name="Lai Z."/>
            <person name="Le Paslier M.C."/>
            <person name="Lippi Y."/>
            <person name="Lorenzon L."/>
            <person name="Mandel J.R."/>
            <person name="Marage G."/>
            <person name="Marchand G."/>
            <person name="Marquand E."/>
            <person name="Bret-Mestries E."/>
            <person name="Morien E."/>
            <person name="Nambeesan S."/>
            <person name="Nguyen T."/>
            <person name="Pegot-Espagnet P."/>
            <person name="Pouilly N."/>
            <person name="Raftis F."/>
            <person name="Sallet E."/>
            <person name="Schiex T."/>
            <person name="Thomas J."/>
            <person name="Vandecasteele C."/>
            <person name="Vares D."/>
            <person name="Vear F."/>
            <person name="Vautrin S."/>
            <person name="Crespi M."/>
            <person name="Mangin B."/>
            <person name="Burke J.M."/>
            <person name="Salse J."/>
            <person name="Munos S."/>
            <person name="Vincourt P."/>
            <person name="Rieseberg L.H."/>
            <person name="Langlade N.B."/>
        </authorList>
    </citation>
    <scope>NUCLEOTIDE SEQUENCE</scope>
    <source>
        <tissue evidence="2">Leaves</tissue>
    </source>
</reference>
<protein>
    <submittedName>
        <fullName evidence="2">Uncharacterized protein</fullName>
    </submittedName>
</protein>